<evidence type="ECO:0000313" key="2">
    <source>
        <dbReference type="Proteomes" id="UP000321245"/>
    </source>
</evidence>
<reference evidence="1 2" key="1">
    <citation type="submission" date="2019-07" db="EMBL/GenBank/DDBJ databases">
        <title>Whole genome shotgun sequence of Empedobacter brevis NBRC 14943.</title>
        <authorList>
            <person name="Hosoyama A."/>
            <person name="Uohara A."/>
            <person name="Ohji S."/>
            <person name="Ichikawa N."/>
        </authorList>
    </citation>
    <scope>NUCLEOTIDE SEQUENCE [LARGE SCALE GENOMIC DNA]</scope>
    <source>
        <strain evidence="1 2">NBRC 14943</strain>
    </source>
</reference>
<dbReference type="EMBL" id="BJXC01000053">
    <property type="protein sequence ID" value="GEM53740.1"/>
    <property type="molecule type" value="Genomic_DNA"/>
</dbReference>
<keyword evidence="2" id="KW-1185">Reference proteome</keyword>
<accession>A0A511NLS1</accession>
<protein>
    <submittedName>
        <fullName evidence="1">Uncharacterized protein</fullName>
    </submittedName>
</protein>
<dbReference type="Proteomes" id="UP000321245">
    <property type="component" value="Unassembled WGS sequence"/>
</dbReference>
<sequence>MKKNIFKLSFLFILGINNLYGQKPADQSSKYYKFDPEENGLFITPDVAAFQKSNFFDVNLYTGKTEMTIPFYTIQEGDISIPISINYNSGGVKIEEIASNVGTGWSLNAGGNIIRSIKDIEDNNIDYGAWGRVDRGFEGEYDTEDYSYISVKGYFRQESELSTSTMPRFYNAYGIAKEDASPDIFTAIAPGLNSKFILSKKTEESYSPIFLDGNGNIGKDIFRGKININSIGFDNRQISGLENVHNLFGDKNRPIGTPWIIGKDWEKKDYTGFHLTNTNGIKYEFNQLEYTEAISNYVPGGWMAPNAVAMVRLIEQIQKAARDSHKRTIDAWHLSTISDNKTNKQVNFSYETYSKPTTYQIKNNTNDALRSDANPKDVYIYGVTNKYAFGHLPNFQNKEHVNISESRIKNQYYYSKGTQINRIKKITWSQGEVEFIYGLVRQDNYDNEKALSEIIVRDYNGNKIKHFKFHYTYFNSKENCSQWQCKRLRLDAIQQISNDNKKTEPYYKFDYYYDHPLPKVNSLQQDFLGYYNNNGVEKSTVETEYKSPVLYYHKNQGKYSILPFQRTDGTFTKTIPGQFSLAPNNYSLTGLLKKVTFPTGGTSDFEYENHKFLFNGIEYVAGGARIKKQILNDSNGSTRILNYDYTENGRSSGYVNNFSIYGYPWGYDSKKTSNNVSFITYDKAKGNIELTDGSYVGYSKVKVTEAGNGFTEFSFSSPKDFPNEYDQYLGVLNEFYLPNVNDVPNYINSDPINFLLNNSSYPDINYINNDVRRSKLLTKKIYNQDSELLKEEINNYEYKAFNEIPLDYQVILDSYFPSTANNPEPDNFKIGFKSKLRVERNLLSKQETKEYLDGGIVTNTKEITYDAVYPFVKQEKTINSKDEILITDNEYVFERTDELSN</sequence>
<gene>
    <name evidence="1" type="ORF">EB1_35300</name>
</gene>
<name>A0A511NLS1_9FLAO</name>
<proteinExistence type="predicted"/>
<evidence type="ECO:0000313" key="1">
    <source>
        <dbReference type="EMBL" id="GEM53740.1"/>
    </source>
</evidence>
<organism evidence="1 2">
    <name type="scientific">Empedobacter brevis NBRC 14943 = ATCC 43319</name>
    <dbReference type="NCBI Taxonomy" id="1218108"/>
    <lineage>
        <taxon>Bacteria</taxon>
        <taxon>Pseudomonadati</taxon>
        <taxon>Bacteroidota</taxon>
        <taxon>Flavobacteriia</taxon>
        <taxon>Flavobacteriales</taxon>
        <taxon>Weeksellaceae</taxon>
        <taxon>Empedobacter</taxon>
    </lineage>
</organism>
<dbReference type="RefSeq" id="WP_146810830.1">
    <property type="nucleotide sequence ID" value="NZ_BJXC01000053.1"/>
</dbReference>
<comment type="caution">
    <text evidence="1">The sequence shown here is derived from an EMBL/GenBank/DDBJ whole genome shotgun (WGS) entry which is preliminary data.</text>
</comment>
<dbReference type="AlphaFoldDB" id="A0A511NLS1"/>